<reference evidence="2" key="1">
    <citation type="journal article" date="2019" name="Int. J. Syst. Evol. Microbiol.">
        <title>The Global Catalogue of Microorganisms (GCM) 10K type strain sequencing project: providing services to taxonomists for standard genome sequencing and annotation.</title>
        <authorList>
            <consortium name="The Broad Institute Genomics Platform"/>
            <consortium name="The Broad Institute Genome Sequencing Center for Infectious Disease"/>
            <person name="Wu L."/>
            <person name="Ma J."/>
        </authorList>
    </citation>
    <scope>NUCLEOTIDE SEQUENCE [LARGE SCALE GENOMIC DNA]</scope>
    <source>
        <strain evidence="2">KCTC 32141</strain>
    </source>
</reference>
<evidence type="ECO:0008006" key="3">
    <source>
        <dbReference type="Google" id="ProtNLM"/>
    </source>
</evidence>
<gene>
    <name evidence="1" type="ORF">ACFS5M_06745</name>
</gene>
<accession>A0ABW5WQ57</accession>
<dbReference type="RefSeq" id="WP_183487065.1">
    <property type="nucleotide sequence ID" value="NZ_JBHUOV010000001.1"/>
</dbReference>
<comment type="caution">
    <text evidence="1">The sequence shown here is derived from an EMBL/GenBank/DDBJ whole genome shotgun (WGS) entry which is preliminary data.</text>
</comment>
<protein>
    <recommendedName>
        <fullName evidence="3">Tellurite resistance protein TerB</fullName>
    </recommendedName>
</protein>
<keyword evidence="2" id="KW-1185">Reference proteome</keyword>
<sequence>MNSLSNHWTKKELKIYILILCASADSTVCDKEIDLIKSKTDSETFEKMFQQFSNDTEEESLEKIDDAIQLHEYSEMELAEFRKEIHEIFLTDQKLDRKESNLDRILDNILY</sequence>
<proteinExistence type="predicted"/>
<dbReference type="EMBL" id="JBHUOV010000001">
    <property type="protein sequence ID" value="MFD2823361.1"/>
    <property type="molecule type" value="Genomic_DNA"/>
</dbReference>
<name>A0ABW5WQ57_9FLAO</name>
<evidence type="ECO:0000313" key="1">
    <source>
        <dbReference type="EMBL" id="MFD2823361.1"/>
    </source>
</evidence>
<organism evidence="1 2">
    <name type="scientific">Lacinutrix iliipiscaria</name>
    <dbReference type="NCBI Taxonomy" id="1230532"/>
    <lineage>
        <taxon>Bacteria</taxon>
        <taxon>Pseudomonadati</taxon>
        <taxon>Bacteroidota</taxon>
        <taxon>Flavobacteriia</taxon>
        <taxon>Flavobacteriales</taxon>
        <taxon>Flavobacteriaceae</taxon>
        <taxon>Lacinutrix</taxon>
    </lineage>
</organism>
<dbReference type="Proteomes" id="UP001597533">
    <property type="component" value="Unassembled WGS sequence"/>
</dbReference>
<evidence type="ECO:0000313" key="2">
    <source>
        <dbReference type="Proteomes" id="UP001597533"/>
    </source>
</evidence>